<feature type="non-terminal residue" evidence="2">
    <location>
        <position position="1"/>
    </location>
</feature>
<accession>K0TEY3</accession>
<sequence length="120" mass="12403">LRGVPGLWRPCSSTDARAVVGRRQGPATGVLPTGTARGWRAGGGEPAVRETAETLPKVCGPKVADLPMAAASLPVGETATMEPPDFGDSSSDSDSDDEVLVEEEPAPKSPGQAKKKRKKP</sequence>
<evidence type="ECO:0000313" key="2">
    <source>
        <dbReference type="EMBL" id="EJK72076.1"/>
    </source>
</evidence>
<feature type="compositionally biased region" description="Acidic residues" evidence="1">
    <location>
        <begin position="91"/>
        <end position="104"/>
    </location>
</feature>
<dbReference type="EMBL" id="AGNL01006398">
    <property type="protein sequence ID" value="EJK72076.1"/>
    <property type="molecule type" value="Genomic_DNA"/>
</dbReference>
<protein>
    <submittedName>
        <fullName evidence="2">Uncharacterized protein</fullName>
    </submittedName>
</protein>
<reference evidence="2 3" key="1">
    <citation type="journal article" date="2012" name="Genome Biol.">
        <title>Genome and low-iron response of an oceanic diatom adapted to chronic iron limitation.</title>
        <authorList>
            <person name="Lommer M."/>
            <person name="Specht M."/>
            <person name="Roy A.S."/>
            <person name="Kraemer L."/>
            <person name="Andreson R."/>
            <person name="Gutowska M.A."/>
            <person name="Wolf J."/>
            <person name="Bergner S.V."/>
            <person name="Schilhabel M.B."/>
            <person name="Klostermeier U.C."/>
            <person name="Beiko R.G."/>
            <person name="Rosenstiel P."/>
            <person name="Hippler M."/>
            <person name="Laroche J."/>
        </authorList>
    </citation>
    <scope>NUCLEOTIDE SEQUENCE [LARGE SCALE GENOMIC DNA]</scope>
    <source>
        <strain evidence="2 3">CCMP1005</strain>
    </source>
</reference>
<name>K0TEY3_THAOC</name>
<gene>
    <name evidence="2" type="ORF">THAOC_06427</name>
</gene>
<feature type="region of interest" description="Disordered" evidence="1">
    <location>
        <begin position="70"/>
        <end position="120"/>
    </location>
</feature>
<feature type="region of interest" description="Disordered" evidence="1">
    <location>
        <begin position="18"/>
        <end position="53"/>
    </location>
</feature>
<comment type="caution">
    <text evidence="2">The sequence shown here is derived from an EMBL/GenBank/DDBJ whole genome shotgun (WGS) entry which is preliminary data.</text>
</comment>
<dbReference type="Proteomes" id="UP000266841">
    <property type="component" value="Unassembled WGS sequence"/>
</dbReference>
<keyword evidence="3" id="KW-1185">Reference proteome</keyword>
<evidence type="ECO:0000313" key="3">
    <source>
        <dbReference type="Proteomes" id="UP000266841"/>
    </source>
</evidence>
<organism evidence="2 3">
    <name type="scientific">Thalassiosira oceanica</name>
    <name type="common">Marine diatom</name>
    <dbReference type="NCBI Taxonomy" id="159749"/>
    <lineage>
        <taxon>Eukaryota</taxon>
        <taxon>Sar</taxon>
        <taxon>Stramenopiles</taxon>
        <taxon>Ochrophyta</taxon>
        <taxon>Bacillariophyta</taxon>
        <taxon>Coscinodiscophyceae</taxon>
        <taxon>Thalassiosirophycidae</taxon>
        <taxon>Thalassiosirales</taxon>
        <taxon>Thalassiosiraceae</taxon>
        <taxon>Thalassiosira</taxon>
    </lineage>
</organism>
<evidence type="ECO:0000256" key="1">
    <source>
        <dbReference type="SAM" id="MobiDB-lite"/>
    </source>
</evidence>
<proteinExistence type="predicted"/>
<dbReference type="AlphaFoldDB" id="K0TEY3"/>